<dbReference type="Gene3D" id="1.10.3210.10">
    <property type="entry name" value="Hypothetical protein af1432"/>
    <property type="match status" value="1"/>
</dbReference>
<dbReference type="InterPro" id="IPR003607">
    <property type="entry name" value="HD/PDEase_dom"/>
</dbReference>
<comment type="caution">
    <text evidence="2">The sequence shown here is derived from an EMBL/GenBank/DDBJ whole genome shotgun (WGS) entry which is preliminary data.</text>
</comment>
<sequence>MKVHVTDLKPGDRLLADTFSEFGLHVLQKGTKLNEEGIDKLMQHGVSYADVEPAVHQPEILMLRSQQYEHLLKTKPFLEQAVDGFESMYLEALATGRFNETVVDDIMEPLVDQLKEHKDVVSLMLCIDQHDDYTYNHSMQVGILSYYIASWLGFSKEEAYEAGRAGYLHDIGKCRIPGSLLNKPGKLTPEEFEEMKLHTIYGHDIIRASSPDTIPALVALQHHERDDGSGYPHALDKKDIHPFSRITAIADVFSAMSMNRVYQSKQELLTVMRELHSMSFGKLSANATQAFIRHMLPNFIGKNVILTTGERGTIVMTNPADFFRPLVNTKERFVDLSSERDIGIDQIFL</sequence>
<evidence type="ECO:0000259" key="1">
    <source>
        <dbReference type="PROSITE" id="PS51832"/>
    </source>
</evidence>
<gene>
    <name evidence="2" type="ORF">MUG84_26730</name>
</gene>
<dbReference type="Proteomes" id="UP001139347">
    <property type="component" value="Unassembled WGS sequence"/>
</dbReference>
<name>A0A9X1WU47_9BACL</name>
<dbReference type="SUPFAM" id="SSF109604">
    <property type="entry name" value="HD-domain/PDEase-like"/>
    <property type="match status" value="1"/>
</dbReference>
<dbReference type="PANTHER" id="PTHR43155:SF2">
    <property type="entry name" value="CYCLIC DI-GMP PHOSPHODIESTERASE PA4108"/>
    <property type="match status" value="1"/>
</dbReference>
<reference evidence="2" key="1">
    <citation type="submission" date="2022-04" db="EMBL/GenBank/DDBJ databases">
        <title>Paenibacillus mangrovi sp. nov., a novel endophytic bacterium isolated from bark of Kandelia candel.</title>
        <authorList>
            <person name="Tuo L."/>
        </authorList>
    </citation>
    <scope>NUCLEOTIDE SEQUENCE</scope>
    <source>
        <strain evidence="2">KQZ6P-2</strain>
    </source>
</reference>
<dbReference type="SMART" id="SM00471">
    <property type="entry name" value="HDc"/>
    <property type="match status" value="1"/>
</dbReference>
<dbReference type="PROSITE" id="PS51832">
    <property type="entry name" value="HD_GYP"/>
    <property type="match status" value="1"/>
</dbReference>
<dbReference type="PANTHER" id="PTHR43155">
    <property type="entry name" value="CYCLIC DI-GMP PHOSPHODIESTERASE PA4108-RELATED"/>
    <property type="match status" value="1"/>
</dbReference>
<organism evidence="2 3">
    <name type="scientific">Paenibacillus mangrovi</name>
    <dbReference type="NCBI Taxonomy" id="2931978"/>
    <lineage>
        <taxon>Bacteria</taxon>
        <taxon>Bacillati</taxon>
        <taxon>Bacillota</taxon>
        <taxon>Bacilli</taxon>
        <taxon>Bacillales</taxon>
        <taxon>Paenibacillaceae</taxon>
        <taxon>Paenibacillus</taxon>
    </lineage>
</organism>
<dbReference type="InterPro" id="IPR037522">
    <property type="entry name" value="HD_GYP_dom"/>
</dbReference>
<keyword evidence="3" id="KW-1185">Reference proteome</keyword>
<evidence type="ECO:0000313" key="2">
    <source>
        <dbReference type="EMBL" id="MCJ8015267.1"/>
    </source>
</evidence>
<protein>
    <submittedName>
        <fullName evidence="2">HD-GYP domain-containing protein</fullName>
    </submittedName>
</protein>
<dbReference type="NCBIfam" id="TIGR00277">
    <property type="entry name" value="HDIG"/>
    <property type="match status" value="1"/>
</dbReference>
<feature type="domain" description="HD-GYP" evidence="1">
    <location>
        <begin position="112"/>
        <end position="307"/>
    </location>
</feature>
<dbReference type="CDD" id="cd00077">
    <property type="entry name" value="HDc"/>
    <property type="match status" value="1"/>
</dbReference>
<evidence type="ECO:0000313" key="3">
    <source>
        <dbReference type="Proteomes" id="UP001139347"/>
    </source>
</evidence>
<dbReference type="EMBL" id="JALIRP010000022">
    <property type="protein sequence ID" value="MCJ8015267.1"/>
    <property type="molecule type" value="Genomic_DNA"/>
</dbReference>
<proteinExistence type="predicted"/>
<dbReference type="AlphaFoldDB" id="A0A9X1WU47"/>
<accession>A0A9X1WU47</accession>
<dbReference type="Pfam" id="PF13487">
    <property type="entry name" value="HD_5"/>
    <property type="match status" value="1"/>
</dbReference>
<dbReference type="InterPro" id="IPR006675">
    <property type="entry name" value="HDIG_dom"/>
</dbReference>
<dbReference type="RefSeq" id="WP_244731214.1">
    <property type="nucleotide sequence ID" value="NZ_JALIRP010000022.1"/>
</dbReference>